<dbReference type="KEGG" id="pho:PH0418"/>
<dbReference type="EMBL" id="BA000001">
    <property type="protein sequence ID" value="BAA29504.1"/>
    <property type="molecule type" value="Genomic_DNA"/>
</dbReference>
<reference evidence="1 2" key="1">
    <citation type="journal article" date="1998" name="DNA Res.">
        <title>Complete sequence and gene organization of the genome of a hyper-thermophilic archaebacterium, Pyrococcus horikoshii OT3.</title>
        <authorList>
            <person name="Kawarabayasi Y."/>
            <person name="Sawada M."/>
            <person name="Horikawa H."/>
            <person name="Haikawa Y."/>
            <person name="Hino Y."/>
            <person name="Yamamoto S."/>
            <person name="Sekine M."/>
            <person name="Baba S."/>
            <person name="Kosugi H."/>
            <person name="Hosoyama A."/>
            <person name="Nagai Y."/>
            <person name="Sakai M."/>
            <person name="Ogura K."/>
            <person name="Otuka R."/>
            <person name="Nakazawa H."/>
            <person name="Takamiya M."/>
            <person name="Ohfuku Y."/>
            <person name="Funahashi T."/>
            <person name="Tanaka T."/>
            <person name="Kudoh Y."/>
            <person name="Yamazaki J."/>
            <person name="Kushida N."/>
            <person name="Oguchi A."/>
            <person name="Aoki K."/>
            <person name="Nakamura Y."/>
            <person name="Robb T.F."/>
            <person name="Horikoshi K."/>
            <person name="Masuchi Y."/>
            <person name="Shizuya H."/>
            <person name="Kikuchi H."/>
        </authorList>
    </citation>
    <scope>NUCLEOTIDE SEQUENCE [LARGE SCALE GENOMIC DNA]</scope>
    <source>
        <strain evidence="2">ATCC 700860 / DSM 12428 / JCM 9974 / NBRC 100139 / OT-3</strain>
    </source>
</reference>
<evidence type="ECO:0000313" key="1">
    <source>
        <dbReference type="EMBL" id="BAA29504.1"/>
    </source>
</evidence>
<evidence type="ECO:0000313" key="2">
    <source>
        <dbReference type="Proteomes" id="UP000000752"/>
    </source>
</evidence>
<dbReference type="EnsemblBacteria" id="BAA29504">
    <property type="protein sequence ID" value="BAA29504"/>
    <property type="gene ID" value="BAA29504"/>
</dbReference>
<dbReference type="PIR" id="C71152">
    <property type="entry name" value="C71152"/>
</dbReference>
<gene>
    <name evidence="1" type="ordered locus">PH0418</name>
</gene>
<name>O58155_PYRHO</name>
<sequence>MLCLLNHPLHKVPALTARPGLPVEARHPNYVMLGRIIPGENFSRILTHTINIYRVRHIFFGIWLPLFAIENVIRADININGINLIGNPCNIQSTNCIHGKGFFGIKLCIINPNVSSSINKDIWLNFF</sequence>
<dbReference type="Proteomes" id="UP000000752">
    <property type="component" value="Chromosome"/>
</dbReference>
<protein>
    <submittedName>
        <fullName evidence="1">Uncharacterized protein</fullName>
    </submittedName>
</protein>
<keyword evidence="2" id="KW-1185">Reference proteome</keyword>
<proteinExistence type="predicted"/>
<accession>O58155</accession>
<organism evidence="1 2">
    <name type="scientific">Pyrococcus horikoshii (strain ATCC 700860 / DSM 12428 / JCM 9974 / NBRC 100139 / OT-3)</name>
    <dbReference type="NCBI Taxonomy" id="70601"/>
    <lineage>
        <taxon>Archaea</taxon>
        <taxon>Methanobacteriati</taxon>
        <taxon>Methanobacteriota</taxon>
        <taxon>Thermococci</taxon>
        <taxon>Thermococcales</taxon>
        <taxon>Thermococcaceae</taxon>
        <taxon>Pyrococcus</taxon>
    </lineage>
</organism>
<dbReference type="AlphaFoldDB" id="O58155"/>